<evidence type="ECO:0008006" key="3">
    <source>
        <dbReference type="Google" id="ProtNLM"/>
    </source>
</evidence>
<dbReference type="EMBL" id="FOQG01000019">
    <property type="protein sequence ID" value="SFJ13325.1"/>
    <property type="molecule type" value="Genomic_DNA"/>
</dbReference>
<dbReference type="AlphaFoldDB" id="A0A1I3NVM7"/>
<accession>A0A1I3NVM7</accession>
<protein>
    <recommendedName>
        <fullName evidence="3">PIN domain-containing protein</fullName>
    </recommendedName>
</protein>
<proteinExistence type="predicted"/>
<keyword evidence="2" id="KW-1185">Reference proteome</keyword>
<organism evidence="1 2">
    <name type="scientific">Nocardioides psychrotolerans</name>
    <dbReference type="NCBI Taxonomy" id="1005945"/>
    <lineage>
        <taxon>Bacteria</taxon>
        <taxon>Bacillati</taxon>
        <taxon>Actinomycetota</taxon>
        <taxon>Actinomycetes</taxon>
        <taxon>Propionibacteriales</taxon>
        <taxon>Nocardioidaceae</taxon>
        <taxon>Nocardioides</taxon>
    </lineage>
</organism>
<dbReference type="Pfam" id="PF14367">
    <property type="entry name" value="DUF4411"/>
    <property type="match status" value="1"/>
</dbReference>
<dbReference type="SUPFAM" id="SSF88723">
    <property type="entry name" value="PIN domain-like"/>
    <property type="match status" value="1"/>
</dbReference>
<dbReference type="InterPro" id="IPR029060">
    <property type="entry name" value="PIN-like_dom_sf"/>
</dbReference>
<gene>
    <name evidence="1" type="ORF">SAMN05216561_1198</name>
</gene>
<dbReference type="Proteomes" id="UP000198649">
    <property type="component" value="Unassembled WGS sequence"/>
</dbReference>
<reference evidence="1 2" key="1">
    <citation type="submission" date="2016-10" db="EMBL/GenBank/DDBJ databases">
        <authorList>
            <person name="de Groot N.N."/>
        </authorList>
    </citation>
    <scope>NUCLEOTIDE SEQUENCE [LARGE SCALE GENOMIC DNA]</scope>
    <source>
        <strain evidence="1 2">CGMCC 1.11156</strain>
    </source>
</reference>
<dbReference type="RefSeq" id="WP_091116481.1">
    <property type="nucleotide sequence ID" value="NZ_BKAF01000024.1"/>
</dbReference>
<evidence type="ECO:0000313" key="1">
    <source>
        <dbReference type="EMBL" id="SFJ13325.1"/>
    </source>
</evidence>
<sequence length="162" mass="17875">MYLLDANAFMEANRLYYAFDIAPGFWTWLGDPTHVGQVASIGAVKDEITAGTGDLVDWARTRPDSFWLDDTADVVAAMTEIAAWATSPARQYRQEAIDEFLDSADYKLIAHALATGSTVVTREQPAPDSKKRIKIPDVCLAFNVAWTEPFSAYRGLGLRLVA</sequence>
<dbReference type="STRING" id="1005945.SAMN05216561_1198"/>
<dbReference type="InterPro" id="IPR016541">
    <property type="entry name" value="UCP008505"/>
</dbReference>
<name>A0A1I3NVM7_9ACTN</name>
<dbReference type="OrthoDB" id="338425at2"/>
<evidence type="ECO:0000313" key="2">
    <source>
        <dbReference type="Proteomes" id="UP000198649"/>
    </source>
</evidence>